<dbReference type="SUPFAM" id="SSF88946">
    <property type="entry name" value="Sigma2 domain of RNA polymerase sigma factors"/>
    <property type="match status" value="1"/>
</dbReference>
<comment type="caution">
    <text evidence="2">The sequence shown here is derived from an EMBL/GenBank/DDBJ whole genome shotgun (WGS) entry which is preliminary data.</text>
</comment>
<proteinExistence type="predicted"/>
<name>A0ABX2V4Z3_9BACL</name>
<evidence type="ECO:0000313" key="2">
    <source>
        <dbReference type="EMBL" id="OAN10096.1"/>
    </source>
</evidence>
<accession>A0ABX2V4Z3</accession>
<sequence>MRKTIRFSNGNCCEMTFEEVFVEFTSLVTSVMRKANNKFYFNKVEEEDFLQELYLELWRAYEKYDYIIGTSFTTYLYFRLQKGVRDVTYSKFSKKNQSIEISLDAPFKNPDFTLEDFLSIPDDSLNGILNSELESIILSAIDSGEEEMLQSLINRKEFSIQQYADKHTITRQAANQRIIKFRNKLRKVVKEQYFDKP</sequence>
<dbReference type="Proteomes" id="UP000078447">
    <property type="component" value="Unassembled WGS sequence"/>
</dbReference>
<dbReference type="Gene3D" id="1.10.1740.10">
    <property type="match status" value="1"/>
</dbReference>
<reference evidence="2 3" key="1">
    <citation type="submission" date="2016-03" db="EMBL/GenBank/DDBJ databases">
        <authorList>
            <person name="Cho S.-Y."/>
            <person name="Lim S."/>
            <person name="Kim H."/>
            <person name="Soh E.H."/>
            <person name="Moon J.S."/>
        </authorList>
    </citation>
    <scope>NUCLEOTIDE SEQUENCE [LARGE SCALE GENOMIC DNA]</scope>
    <source>
        <strain evidence="2 3">KCTC 3810</strain>
    </source>
</reference>
<evidence type="ECO:0000259" key="1">
    <source>
        <dbReference type="Pfam" id="PF04542"/>
    </source>
</evidence>
<gene>
    <name evidence="2" type="ORF">A3783_15100</name>
</gene>
<feature type="domain" description="RNA polymerase sigma-70 region 2" evidence="1">
    <location>
        <begin position="40"/>
        <end position="81"/>
    </location>
</feature>
<keyword evidence="3" id="KW-1185">Reference proteome</keyword>
<dbReference type="EMBL" id="LVVL01000019">
    <property type="protein sequence ID" value="OAN10096.1"/>
    <property type="molecule type" value="Genomic_DNA"/>
</dbReference>
<dbReference type="InterPro" id="IPR013325">
    <property type="entry name" value="RNA_pol_sigma_r2"/>
</dbReference>
<protein>
    <recommendedName>
        <fullName evidence="1">RNA polymerase sigma-70 region 2 domain-containing protein</fullName>
    </recommendedName>
</protein>
<dbReference type="Pfam" id="PF04542">
    <property type="entry name" value="Sigma70_r2"/>
    <property type="match status" value="1"/>
</dbReference>
<evidence type="ECO:0000313" key="3">
    <source>
        <dbReference type="Proteomes" id="UP000078447"/>
    </source>
</evidence>
<dbReference type="InterPro" id="IPR007627">
    <property type="entry name" value="RNA_pol_sigma70_r2"/>
</dbReference>
<dbReference type="RefSeq" id="WP_035413942.1">
    <property type="nucleotide sequence ID" value="NZ_LVVL01000019.1"/>
</dbReference>
<organism evidence="2 3">
    <name type="scientific">Exiguobacterium undae</name>
    <dbReference type="NCBI Taxonomy" id="169177"/>
    <lineage>
        <taxon>Bacteria</taxon>
        <taxon>Bacillati</taxon>
        <taxon>Bacillota</taxon>
        <taxon>Bacilli</taxon>
        <taxon>Bacillales</taxon>
        <taxon>Bacillales Family XII. Incertae Sedis</taxon>
        <taxon>Exiguobacterium</taxon>
    </lineage>
</organism>